<evidence type="ECO:0000313" key="2">
    <source>
        <dbReference type="EMBL" id="EPB74493.1"/>
    </source>
</evidence>
<proteinExistence type="predicted"/>
<dbReference type="EMBL" id="KE124940">
    <property type="protein sequence ID" value="EPB74493.1"/>
    <property type="molecule type" value="Genomic_DNA"/>
</dbReference>
<protein>
    <submittedName>
        <fullName evidence="2">Uncharacterized protein</fullName>
    </submittedName>
</protein>
<accession>A0A0D6LTH6</accession>
<reference evidence="2 3" key="1">
    <citation type="submission" date="2013-05" db="EMBL/GenBank/DDBJ databases">
        <title>Draft genome of the parasitic nematode Anyclostoma ceylanicum.</title>
        <authorList>
            <person name="Mitreva M."/>
        </authorList>
    </citation>
    <scope>NUCLEOTIDE SEQUENCE [LARGE SCALE GENOMIC DNA]</scope>
</reference>
<organism evidence="2 3">
    <name type="scientific">Ancylostoma ceylanicum</name>
    <dbReference type="NCBI Taxonomy" id="53326"/>
    <lineage>
        <taxon>Eukaryota</taxon>
        <taxon>Metazoa</taxon>
        <taxon>Ecdysozoa</taxon>
        <taxon>Nematoda</taxon>
        <taxon>Chromadorea</taxon>
        <taxon>Rhabditida</taxon>
        <taxon>Rhabditina</taxon>
        <taxon>Rhabditomorpha</taxon>
        <taxon>Strongyloidea</taxon>
        <taxon>Ancylostomatidae</taxon>
        <taxon>Ancylostomatinae</taxon>
        <taxon>Ancylostoma</taxon>
    </lineage>
</organism>
<dbReference type="AlphaFoldDB" id="A0A0D6LTH6"/>
<evidence type="ECO:0000256" key="1">
    <source>
        <dbReference type="SAM" id="Coils"/>
    </source>
</evidence>
<name>A0A0D6LTH6_9BILA</name>
<sequence>MFSDLLKANLIEYEERYEMCKRENLETVAQLERLSGEFERLKTGFADVRDQKDSDMCVSIEVDRLRVALEQAKQDRDRLRDDVDKFRSTIEGIDVELDLLRASNQRLSQENERMAAVIDR</sequence>
<evidence type="ECO:0000313" key="3">
    <source>
        <dbReference type="Proteomes" id="UP000054495"/>
    </source>
</evidence>
<gene>
    <name evidence="2" type="ORF">ANCCEY_06393</name>
</gene>
<keyword evidence="3" id="KW-1185">Reference proteome</keyword>
<keyword evidence="1" id="KW-0175">Coiled coil</keyword>
<dbReference type="Proteomes" id="UP000054495">
    <property type="component" value="Unassembled WGS sequence"/>
</dbReference>
<feature type="coiled-coil region" evidence="1">
    <location>
        <begin position="62"/>
        <end position="110"/>
    </location>
</feature>